<dbReference type="AlphaFoldDB" id="A0A7F5RH00"/>
<keyword evidence="5" id="KW-1185">Reference proteome</keyword>
<accession>A0A7F5RH00</accession>
<evidence type="ECO:0000256" key="1">
    <source>
        <dbReference type="ARBA" id="ARBA00009995"/>
    </source>
</evidence>
<evidence type="ECO:0000256" key="4">
    <source>
        <dbReference type="SAM" id="SignalP"/>
    </source>
</evidence>
<dbReference type="GO" id="GO:0008194">
    <property type="term" value="F:UDP-glycosyltransferase activity"/>
    <property type="evidence" value="ECO:0007669"/>
    <property type="project" value="TreeGrafter"/>
</dbReference>
<feature type="non-terminal residue" evidence="6">
    <location>
        <position position="202"/>
    </location>
</feature>
<dbReference type="InParanoid" id="A0A7F5RH00"/>
<dbReference type="RefSeq" id="XP_025835253.1">
    <property type="nucleotide sequence ID" value="XM_025979468.1"/>
</dbReference>
<feature type="chain" id="PRO_5028832509" evidence="4">
    <location>
        <begin position="17"/>
        <end position="202"/>
    </location>
</feature>
<proteinExistence type="inferred from homology"/>
<dbReference type="InterPro" id="IPR050271">
    <property type="entry name" value="UDP-glycosyltransferase"/>
</dbReference>
<protein>
    <submittedName>
        <fullName evidence="6">Uncharacterized protein LOC112905974</fullName>
    </submittedName>
</protein>
<keyword evidence="3" id="KW-0808">Transferase</keyword>
<reference evidence="6" key="1">
    <citation type="submission" date="2025-08" db="UniProtKB">
        <authorList>
            <consortium name="RefSeq"/>
        </authorList>
    </citation>
    <scope>IDENTIFICATION</scope>
    <source>
        <tissue evidence="6">Entire body</tissue>
    </source>
</reference>
<comment type="similarity">
    <text evidence="1">Belongs to the UDP-glycosyltransferase family.</text>
</comment>
<dbReference type="Proteomes" id="UP000192223">
    <property type="component" value="Unplaced"/>
</dbReference>
<feature type="signal peptide" evidence="4">
    <location>
        <begin position="1"/>
        <end position="16"/>
    </location>
</feature>
<dbReference type="GeneID" id="112905974"/>
<dbReference type="PANTHER" id="PTHR48043:SF159">
    <property type="entry name" value="EG:EG0003.4 PROTEIN-RELATED"/>
    <property type="match status" value="1"/>
</dbReference>
<keyword evidence="4" id="KW-0732">Signal</keyword>
<dbReference type="KEGG" id="apln:112905974"/>
<evidence type="ECO:0000313" key="6">
    <source>
        <dbReference type="RefSeq" id="XP_025835253.1"/>
    </source>
</evidence>
<dbReference type="PANTHER" id="PTHR48043">
    <property type="entry name" value="EG:EG0003.4 PROTEIN-RELATED"/>
    <property type="match status" value="1"/>
</dbReference>
<keyword evidence="2" id="KW-0328">Glycosyltransferase</keyword>
<evidence type="ECO:0000313" key="5">
    <source>
        <dbReference type="Proteomes" id="UP000192223"/>
    </source>
</evidence>
<dbReference type="OrthoDB" id="5835829at2759"/>
<dbReference type="SUPFAM" id="SSF53756">
    <property type="entry name" value="UDP-Glycosyltransferase/glycogen phosphorylase"/>
    <property type="match status" value="1"/>
</dbReference>
<evidence type="ECO:0000256" key="3">
    <source>
        <dbReference type="ARBA" id="ARBA00022679"/>
    </source>
</evidence>
<gene>
    <name evidence="6" type="primary">LOC112905974</name>
</gene>
<name>A0A7F5RH00_AGRPL</name>
<evidence type="ECO:0000256" key="2">
    <source>
        <dbReference type="ARBA" id="ARBA00022676"/>
    </source>
</evidence>
<organism evidence="5 6">
    <name type="scientific">Agrilus planipennis</name>
    <name type="common">Emerald ash borer</name>
    <name type="synonym">Agrilus marcopoli</name>
    <dbReference type="NCBI Taxonomy" id="224129"/>
    <lineage>
        <taxon>Eukaryota</taxon>
        <taxon>Metazoa</taxon>
        <taxon>Ecdysozoa</taxon>
        <taxon>Arthropoda</taxon>
        <taxon>Hexapoda</taxon>
        <taxon>Insecta</taxon>
        <taxon>Pterygota</taxon>
        <taxon>Neoptera</taxon>
        <taxon>Endopterygota</taxon>
        <taxon>Coleoptera</taxon>
        <taxon>Polyphaga</taxon>
        <taxon>Elateriformia</taxon>
        <taxon>Buprestoidea</taxon>
        <taxon>Buprestidae</taxon>
        <taxon>Agrilinae</taxon>
        <taxon>Agrilus</taxon>
    </lineage>
</organism>
<dbReference type="Gene3D" id="3.40.50.2000">
    <property type="entry name" value="Glycogen Phosphorylase B"/>
    <property type="match status" value="1"/>
</dbReference>
<sequence length="202" mass="22568">MFRLLCFLVIVNVASGANIFAIFSTPSLSHQLVFQPIWRELSLRGHKVTVVTPNPLNDPTLTNLTEINVSHSYSIFSLQAFIDNSHLLPDKLMSISVGYFIKPIIESQLNYSDVLKILKDKNAHFDLVISEMFCAPAYGFAYKFNAPWVGMLSLPDVSTAAMAVGNPMHPVINPEGGLGYGKHLSFWQRVVSTYAHIRCILR</sequence>